<reference evidence="3" key="1">
    <citation type="submission" date="2014-03" db="EMBL/GenBank/DDBJ databases">
        <authorList>
            <person name="Aksoy S."/>
            <person name="Warren W."/>
            <person name="Wilson R.K."/>
        </authorList>
    </citation>
    <scope>NUCLEOTIDE SEQUENCE [LARGE SCALE GENOMIC DNA]</scope>
    <source>
        <strain evidence="3">IAEA</strain>
    </source>
</reference>
<feature type="transmembrane region" description="Helical" evidence="1">
    <location>
        <begin position="118"/>
        <end position="138"/>
    </location>
</feature>
<sequence>MAVDVTNPIADCVKLLCVPLEPLCKVSPLFSNFHYCETSKSRRDSLLIESVLRRSFDMNGCKRIDSATHSHVVKCHRQLETLIGWTVELAETVEVLSMLLILPPFMLFSSIVSSTAFANISLATPVLVTLLVVACNGFG</sequence>
<name>A0A1A9WUF4_9MUSC</name>
<keyword evidence="1" id="KW-0472">Membrane</keyword>
<protein>
    <submittedName>
        <fullName evidence="2">Uncharacterized protein</fullName>
    </submittedName>
</protein>
<keyword evidence="1" id="KW-1133">Transmembrane helix</keyword>
<proteinExistence type="predicted"/>
<evidence type="ECO:0000256" key="1">
    <source>
        <dbReference type="SAM" id="Phobius"/>
    </source>
</evidence>
<accession>A0A1A9WUF4</accession>
<dbReference type="EnsemblMetazoa" id="GBRI032520-RA">
    <property type="protein sequence ID" value="GBRI032520-PA"/>
    <property type="gene ID" value="GBRI032520"/>
</dbReference>
<keyword evidence="1" id="KW-0812">Transmembrane</keyword>
<evidence type="ECO:0000313" key="3">
    <source>
        <dbReference type="Proteomes" id="UP000091820"/>
    </source>
</evidence>
<evidence type="ECO:0000313" key="2">
    <source>
        <dbReference type="EnsemblMetazoa" id="GBRI032520-PA"/>
    </source>
</evidence>
<dbReference type="VEuPathDB" id="VectorBase:GBRI032520"/>
<keyword evidence="3" id="KW-1185">Reference proteome</keyword>
<dbReference type="AlphaFoldDB" id="A0A1A9WUF4"/>
<reference evidence="2" key="2">
    <citation type="submission" date="2020-05" db="UniProtKB">
        <authorList>
            <consortium name="EnsemblMetazoa"/>
        </authorList>
    </citation>
    <scope>IDENTIFICATION</scope>
    <source>
        <strain evidence="2">IAEA</strain>
    </source>
</reference>
<dbReference type="Proteomes" id="UP000091820">
    <property type="component" value="Unassembled WGS sequence"/>
</dbReference>
<organism evidence="2 3">
    <name type="scientific">Glossina brevipalpis</name>
    <dbReference type="NCBI Taxonomy" id="37001"/>
    <lineage>
        <taxon>Eukaryota</taxon>
        <taxon>Metazoa</taxon>
        <taxon>Ecdysozoa</taxon>
        <taxon>Arthropoda</taxon>
        <taxon>Hexapoda</taxon>
        <taxon>Insecta</taxon>
        <taxon>Pterygota</taxon>
        <taxon>Neoptera</taxon>
        <taxon>Endopterygota</taxon>
        <taxon>Diptera</taxon>
        <taxon>Brachycera</taxon>
        <taxon>Muscomorpha</taxon>
        <taxon>Hippoboscoidea</taxon>
        <taxon>Glossinidae</taxon>
        <taxon>Glossina</taxon>
    </lineage>
</organism>